<feature type="transmembrane region" description="Helical" evidence="1">
    <location>
        <begin position="21"/>
        <end position="41"/>
    </location>
</feature>
<evidence type="ECO:0000313" key="3">
    <source>
        <dbReference type="Proteomes" id="UP000237983"/>
    </source>
</evidence>
<keyword evidence="1" id="KW-0472">Membrane</keyword>
<sequence>MRVWLKDSERRPDPVPVKTDSRAALYVGLVLWLLALVALLLAPELLNLDEAPWRVATCVVGLVLGALGLLYLRFRKNG</sequence>
<keyword evidence="1" id="KW-1133">Transmembrane helix</keyword>
<keyword evidence="3" id="KW-1185">Reference proteome</keyword>
<dbReference type="RefSeq" id="WP_106213692.1">
    <property type="nucleotide sequence ID" value="NZ_PVTL01000007.1"/>
</dbReference>
<accession>A0A2T0VAG0</accession>
<reference evidence="2 3" key="1">
    <citation type="submission" date="2018-03" db="EMBL/GenBank/DDBJ databases">
        <title>Genomic Encyclopedia of Type Strains, Phase III (KMG-III): the genomes of soil and plant-associated and newly described type strains.</title>
        <authorList>
            <person name="Whitman W."/>
        </authorList>
    </citation>
    <scope>NUCLEOTIDE SEQUENCE [LARGE SCALE GENOMIC DNA]</scope>
    <source>
        <strain evidence="2 3">CGMCC 1.12484</strain>
    </source>
</reference>
<protein>
    <submittedName>
        <fullName evidence="2">Uncharacterized protein DUF2530</fullName>
    </submittedName>
</protein>
<gene>
    <name evidence="2" type="ORF">B0I08_10779</name>
</gene>
<proteinExistence type="predicted"/>
<evidence type="ECO:0000256" key="1">
    <source>
        <dbReference type="SAM" id="Phobius"/>
    </source>
</evidence>
<evidence type="ECO:0000313" key="2">
    <source>
        <dbReference type="EMBL" id="PRY67185.1"/>
    </source>
</evidence>
<dbReference type="InterPro" id="IPR019681">
    <property type="entry name" value="DUF2530"/>
</dbReference>
<comment type="caution">
    <text evidence="2">The sequence shown here is derived from an EMBL/GenBank/DDBJ whole genome shotgun (WGS) entry which is preliminary data.</text>
</comment>
<feature type="transmembrane region" description="Helical" evidence="1">
    <location>
        <begin position="53"/>
        <end position="72"/>
    </location>
</feature>
<organism evidence="2 3">
    <name type="scientific">Glaciihabitans tibetensis</name>
    <dbReference type="NCBI Taxonomy" id="1266600"/>
    <lineage>
        <taxon>Bacteria</taxon>
        <taxon>Bacillati</taxon>
        <taxon>Actinomycetota</taxon>
        <taxon>Actinomycetes</taxon>
        <taxon>Micrococcales</taxon>
        <taxon>Microbacteriaceae</taxon>
        <taxon>Glaciihabitans</taxon>
    </lineage>
</organism>
<name>A0A2T0VAG0_9MICO</name>
<keyword evidence="1" id="KW-0812">Transmembrane</keyword>
<dbReference type="Proteomes" id="UP000237983">
    <property type="component" value="Unassembled WGS sequence"/>
</dbReference>
<dbReference type="AlphaFoldDB" id="A0A2T0VAG0"/>
<dbReference type="Pfam" id="PF10745">
    <property type="entry name" value="DUF2530"/>
    <property type="match status" value="1"/>
</dbReference>
<dbReference type="EMBL" id="PVTL01000007">
    <property type="protein sequence ID" value="PRY67185.1"/>
    <property type="molecule type" value="Genomic_DNA"/>
</dbReference>